<evidence type="ECO:0000313" key="9">
    <source>
        <dbReference type="EMBL" id="PRP82509.1"/>
    </source>
</evidence>
<evidence type="ECO:0000256" key="6">
    <source>
        <dbReference type="SAM" id="MobiDB-lite"/>
    </source>
</evidence>
<evidence type="ECO:0000256" key="2">
    <source>
        <dbReference type="ARBA" id="ARBA00022692"/>
    </source>
</evidence>
<dbReference type="InterPro" id="IPR040463">
    <property type="entry name" value="BAP29/BAP31_N"/>
</dbReference>
<dbReference type="Pfam" id="PF05529">
    <property type="entry name" value="Bap31"/>
    <property type="match status" value="1"/>
</dbReference>
<keyword evidence="2 7" id="KW-0812">Transmembrane</keyword>
<proteinExistence type="predicted"/>
<keyword evidence="4 7" id="KW-0472">Membrane</keyword>
<dbReference type="GO" id="GO:0005789">
    <property type="term" value="C:endoplasmic reticulum membrane"/>
    <property type="evidence" value="ECO:0007669"/>
    <property type="project" value="TreeGrafter"/>
</dbReference>
<dbReference type="Proteomes" id="UP000241769">
    <property type="component" value="Unassembled WGS sequence"/>
</dbReference>
<dbReference type="GO" id="GO:0006886">
    <property type="term" value="P:intracellular protein transport"/>
    <property type="evidence" value="ECO:0007669"/>
    <property type="project" value="InterPro"/>
</dbReference>
<dbReference type="PANTHER" id="PTHR12701:SF20">
    <property type="entry name" value="ENDOPLASMIC RETICULUM TRANSMEMBRANE PROTEIN"/>
    <property type="match status" value="1"/>
</dbReference>
<reference evidence="9 10" key="1">
    <citation type="journal article" date="2018" name="Genome Biol. Evol.">
        <title>Multiple Roots of Fruiting Body Formation in Amoebozoa.</title>
        <authorList>
            <person name="Hillmann F."/>
            <person name="Forbes G."/>
            <person name="Novohradska S."/>
            <person name="Ferling I."/>
            <person name="Riege K."/>
            <person name="Groth M."/>
            <person name="Westermann M."/>
            <person name="Marz M."/>
            <person name="Spaller T."/>
            <person name="Winckler T."/>
            <person name="Schaap P."/>
            <person name="Glockner G."/>
        </authorList>
    </citation>
    <scope>NUCLEOTIDE SEQUENCE [LARGE SCALE GENOMIC DNA]</scope>
    <source>
        <strain evidence="9 10">Jena</strain>
    </source>
</reference>
<name>A0A2P6NEX6_9EUKA</name>
<dbReference type="AlphaFoldDB" id="A0A2P6NEX6"/>
<evidence type="ECO:0000256" key="1">
    <source>
        <dbReference type="ARBA" id="ARBA00004141"/>
    </source>
</evidence>
<comment type="caution">
    <text evidence="9">The sequence shown here is derived from an EMBL/GenBank/DDBJ whole genome shotgun (WGS) entry which is preliminary data.</text>
</comment>
<dbReference type="InParanoid" id="A0A2P6NEX6"/>
<feature type="transmembrane region" description="Helical" evidence="7">
    <location>
        <begin position="848"/>
        <end position="865"/>
    </location>
</feature>
<feature type="compositionally biased region" description="Basic and acidic residues" evidence="6">
    <location>
        <begin position="452"/>
        <end position="467"/>
    </location>
</feature>
<feature type="region of interest" description="Disordered" evidence="6">
    <location>
        <begin position="537"/>
        <end position="557"/>
    </location>
</feature>
<feature type="transmembrane region" description="Helical" evidence="7">
    <location>
        <begin position="752"/>
        <end position="777"/>
    </location>
</feature>
<keyword evidence="5" id="KW-0175">Coiled coil</keyword>
<evidence type="ECO:0000256" key="4">
    <source>
        <dbReference type="ARBA" id="ARBA00023136"/>
    </source>
</evidence>
<keyword evidence="3 7" id="KW-1133">Transmembrane helix</keyword>
<evidence type="ECO:0000313" key="10">
    <source>
        <dbReference type="Proteomes" id="UP000241769"/>
    </source>
</evidence>
<feature type="domain" description="BAP29/BAP31 transmembrane" evidence="8">
    <location>
        <begin position="751"/>
        <end position="881"/>
    </location>
</feature>
<dbReference type="GO" id="GO:0070973">
    <property type="term" value="P:protein localization to endoplasmic reticulum exit site"/>
    <property type="evidence" value="ECO:0007669"/>
    <property type="project" value="TreeGrafter"/>
</dbReference>
<evidence type="ECO:0000256" key="7">
    <source>
        <dbReference type="SAM" id="Phobius"/>
    </source>
</evidence>
<protein>
    <recommendedName>
        <fullName evidence="8">BAP29/BAP31 transmembrane domain-containing protein</fullName>
    </recommendedName>
</protein>
<feature type="compositionally biased region" description="Basic and acidic residues" evidence="6">
    <location>
        <begin position="537"/>
        <end position="554"/>
    </location>
</feature>
<evidence type="ECO:0000256" key="3">
    <source>
        <dbReference type="ARBA" id="ARBA00022989"/>
    </source>
</evidence>
<accession>A0A2P6NEX6</accession>
<dbReference type="InterPro" id="IPR008417">
    <property type="entry name" value="BAP29/BAP31"/>
</dbReference>
<dbReference type="PANTHER" id="PTHR12701">
    <property type="entry name" value="BCR-ASSOCIATED PROTEIN, BAP"/>
    <property type="match status" value="1"/>
</dbReference>
<keyword evidence="10" id="KW-1185">Reference proteome</keyword>
<feature type="coiled-coil region" evidence="5">
    <location>
        <begin position="675"/>
        <end position="720"/>
    </location>
</feature>
<dbReference type="GO" id="GO:0006888">
    <property type="term" value="P:endoplasmic reticulum to Golgi vesicle-mediated transport"/>
    <property type="evidence" value="ECO:0007669"/>
    <property type="project" value="TreeGrafter"/>
</dbReference>
<dbReference type="OrthoDB" id="17651at2759"/>
<dbReference type="EMBL" id="MDYQ01000101">
    <property type="protein sequence ID" value="PRP82509.1"/>
    <property type="molecule type" value="Genomic_DNA"/>
</dbReference>
<organism evidence="9 10">
    <name type="scientific">Planoprotostelium fungivorum</name>
    <dbReference type="NCBI Taxonomy" id="1890364"/>
    <lineage>
        <taxon>Eukaryota</taxon>
        <taxon>Amoebozoa</taxon>
        <taxon>Evosea</taxon>
        <taxon>Variosea</taxon>
        <taxon>Cavosteliida</taxon>
        <taxon>Cavosteliaceae</taxon>
        <taxon>Planoprotostelium</taxon>
    </lineage>
</organism>
<dbReference type="STRING" id="1890364.A0A2P6NEX6"/>
<evidence type="ECO:0000259" key="8">
    <source>
        <dbReference type="Pfam" id="PF05529"/>
    </source>
</evidence>
<evidence type="ECO:0000256" key="5">
    <source>
        <dbReference type="SAM" id="Coils"/>
    </source>
</evidence>
<feature type="region of interest" description="Disordered" evidence="6">
    <location>
        <begin position="445"/>
        <end position="506"/>
    </location>
</feature>
<comment type="subcellular location">
    <subcellularLocation>
        <location evidence="1">Membrane</location>
        <topology evidence="1">Multi-pass membrane protein</topology>
    </subcellularLocation>
</comment>
<gene>
    <name evidence="9" type="ORF">PROFUN_10079</name>
</gene>
<sequence length="971" mass="110640">MAEAETSDVSPFAVPIDNILSWLSRAGDQNRIIAAIDAIERRVRSKGFSGSMDHAGIVTQMMQVDAQLLLWQSPVAVRYLQLIQTLQEETCLYHYKKSRTTTQTSQVSPWAIKLKNMNQTVSSWSVHHCVELSSLLSLSDLIPMWESQVQPDEKSFLCALAEIHSHDMARLLLLPMLEALGNADHPISQSFTIENGRRKSSASAMWRHIETSRLTQTPVQYAVVRCLGNRSIEDVSALTVFQTILFSLWFLDGPTKRHWEIIVAGLEALCQAVVGGRGQVQTQAFFGVMSSNGDIHLPGLADFPLSRFSEAENNPIQCLYVKQKWMQIMTHLLRASQREDLANTPQITDKAREVGTYKSKDLTRGQILTDLLRFESDHIIESTMDTLGGTEHQAIVLRNLTQFPGYKEVEVVVRNLEASIQSAKKLTVRSMRTVRVLIRTGTYRDASTSTNRSRDGEEASGPKELHTVRKRGSSIGSLWKRPTEPEMSRSPSNPDEEKDPHKKMETAKRQLTNQLSLIEGAEQKLVDETTKKQKLQEKLQRKSGKKKEAAKVETDLEAQNERVNQAEASLKQLRENTEKIHKEIQTLEALVNPSQTETTPATHINSYVEYAERNKANLLHRNVEDKWMDWSVQWKRWNLWSIQAGSSDVLEEERKLWNEERRILLVQTQFLASQLSGLAQSIEEENDKNERLLNTREGTIANLQEQVRRLQEENEVLDQTLTITMDPELLATQGAAPAGPGGLWLLDYLNQWAVIFLILSFEVILCSLMVLPFPLTWRLKFSNGMSKLWNGFPRFRIVAKTLLVIVSALFLDSLRRMYTVHLSIYQPDILKMGRQTEMNMMLVSAQRNAFLCGLSVFLFMVLYRFQSMADQLAFLQTRMDQYDDKLAHRGERTLKKELNYDAGKEKIQNNNAGQTVDPVALKQRNPKDVKIYKEQSLYRSQPTGGEAQKFRYGIPDLKNTVYSTEESLDDG</sequence>